<dbReference type="InterPro" id="IPR051910">
    <property type="entry name" value="ComF/GntX_DNA_util-trans"/>
</dbReference>
<dbReference type="Gene3D" id="3.40.50.2020">
    <property type="match status" value="1"/>
</dbReference>
<dbReference type="InterPro" id="IPR000836">
    <property type="entry name" value="PRTase_dom"/>
</dbReference>
<dbReference type="AlphaFoldDB" id="A0A2P8DL07"/>
<name>A0A2P8DL07_9ACTN</name>
<accession>A0A2P8DL07</accession>
<dbReference type="PANTHER" id="PTHR47505:SF1">
    <property type="entry name" value="DNA UTILIZATION PROTEIN YHGH"/>
    <property type="match status" value="1"/>
</dbReference>
<evidence type="ECO:0000256" key="1">
    <source>
        <dbReference type="ARBA" id="ARBA00008007"/>
    </source>
</evidence>
<evidence type="ECO:0000313" key="3">
    <source>
        <dbReference type="Proteomes" id="UP000243528"/>
    </source>
</evidence>
<gene>
    <name evidence="2" type="ORF">CLV30_12160</name>
</gene>
<dbReference type="PANTHER" id="PTHR47505">
    <property type="entry name" value="DNA UTILIZATION PROTEIN YHGH"/>
    <property type="match status" value="1"/>
</dbReference>
<dbReference type="EMBL" id="PYGE01000021">
    <property type="protein sequence ID" value="PSK97903.1"/>
    <property type="molecule type" value="Genomic_DNA"/>
</dbReference>
<dbReference type="Proteomes" id="UP000243528">
    <property type="component" value="Unassembled WGS sequence"/>
</dbReference>
<evidence type="ECO:0000313" key="2">
    <source>
        <dbReference type="EMBL" id="PSK97903.1"/>
    </source>
</evidence>
<dbReference type="OrthoDB" id="5242900at2"/>
<reference evidence="2 3" key="1">
    <citation type="submission" date="2018-03" db="EMBL/GenBank/DDBJ databases">
        <title>Genomic Encyclopedia of Archaeal and Bacterial Type Strains, Phase II (KMG-II): from individual species to whole genera.</title>
        <authorList>
            <person name="Goeker M."/>
        </authorList>
    </citation>
    <scope>NUCLEOTIDE SEQUENCE [LARGE SCALE GENOMIC DNA]</scope>
    <source>
        <strain evidence="2 3">DSM 45211</strain>
    </source>
</reference>
<comment type="similarity">
    <text evidence="1">Belongs to the ComF/GntX family.</text>
</comment>
<dbReference type="RefSeq" id="WP_106539324.1">
    <property type="nucleotide sequence ID" value="NZ_PYGE01000021.1"/>
</dbReference>
<dbReference type="GO" id="GO:0016757">
    <property type="term" value="F:glycosyltransferase activity"/>
    <property type="evidence" value="ECO:0007669"/>
    <property type="project" value="UniProtKB-KW"/>
</dbReference>
<dbReference type="CDD" id="cd06223">
    <property type="entry name" value="PRTases_typeI"/>
    <property type="match status" value="1"/>
</dbReference>
<keyword evidence="3" id="KW-1185">Reference proteome</keyword>
<proteinExistence type="inferred from homology"/>
<protein>
    <submittedName>
        <fullName evidence="2">Putative amidophosphoribosyltransferase</fullName>
    </submittedName>
</protein>
<comment type="caution">
    <text evidence="2">The sequence shown here is derived from an EMBL/GenBank/DDBJ whole genome shotgun (WGS) entry which is preliminary data.</text>
</comment>
<dbReference type="SUPFAM" id="SSF53271">
    <property type="entry name" value="PRTase-like"/>
    <property type="match status" value="1"/>
</dbReference>
<dbReference type="InterPro" id="IPR029057">
    <property type="entry name" value="PRTase-like"/>
</dbReference>
<organism evidence="2 3">
    <name type="scientific">Haloactinopolyspora alba</name>
    <dbReference type="NCBI Taxonomy" id="648780"/>
    <lineage>
        <taxon>Bacteria</taxon>
        <taxon>Bacillati</taxon>
        <taxon>Actinomycetota</taxon>
        <taxon>Actinomycetes</taxon>
        <taxon>Jiangellales</taxon>
        <taxon>Jiangellaceae</taxon>
        <taxon>Haloactinopolyspora</taxon>
    </lineage>
</organism>
<sequence>MTPSTVLTRLSRSAADLALGTTCAGCDARPGVVCADCRDVLRGPALDVRRHPDTAGLPLAAAASYADVRATIIAHKEHGRLPLAGPLGEALAVAVTALVSSESGCGHGGDGRPVALVPVPSTGAAARRRGQDPMRRVARHGARVLRRAGEDARVIAGLRHRRRVRDQAGLGRDAREQNLAGSLAPRRRIGARLDGRCVVLVDDIVTTGATVRESARAVRATGVRPCGVAAVAFAG</sequence>
<keyword evidence="2" id="KW-0808">Transferase</keyword>
<keyword evidence="2" id="KW-0328">Glycosyltransferase</keyword>